<reference evidence="1" key="1">
    <citation type="journal article" date="2023" name="Mol. Phylogenet. Evol.">
        <title>Genome-scale phylogeny and comparative genomics of the fungal order Sordariales.</title>
        <authorList>
            <person name="Hensen N."/>
            <person name="Bonometti L."/>
            <person name="Westerberg I."/>
            <person name="Brannstrom I.O."/>
            <person name="Guillou S."/>
            <person name="Cros-Aarteil S."/>
            <person name="Calhoun S."/>
            <person name="Haridas S."/>
            <person name="Kuo A."/>
            <person name="Mondo S."/>
            <person name="Pangilinan J."/>
            <person name="Riley R."/>
            <person name="LaButti K."/>
            <person name="Andreopoulos B."/>
            <person name="Lipzen A."/>
            <person name="Chen C."/>
            <person name="Yan M."/>
            <person name="Daum C."/>
            <person name="Ng V."/>
            <person name="Clum A."/>
            <person name="Steindorff A."/>
            <person name="Ohm R.A."/>
            <person name="Martin F."/>
            <person name="Silar P."/>
            <person name="Natvig D.O."/>
            <person name="Lalanne C."/>
            <person name="Gautier V."/>
            <person name="Ament-Velasquez S.L."/>
            <person name="Kruys A."/>
            <person name="Hutchinson M.I."/>
            <person name="Powell A.J."/>
            <person name="Barry K."/>
            <person name="Miller A.N."/>
            <person name="Grigoriev I.V."/>
            <person name="Debuchy R."/>
            <person name="Gladieux P."/>
            <person name="Hiltunen Thoren M."/>
            <person name="Johannesson H."/>
        </authorList>
    </citation>
    <scope>NUCLEOTIDE SEQUENCE</scope>
    <source>
        <strain evidence="1">CBS 990.96</strain>
    </source>
</reference>
<dbReference type="Proteomes" id="UP001301958">
    <property type="component" value="Unassembled WGS sequence"/>
</dbReference>
<protein>
    <submittedName>
        <fullName evidence="1">Uncharacterized protein</fullName>
    </submittedName>
</protein>
<evidence type="ECO:0000313" key="1">
    <source>
        <dbReference type="EMBL" id="KAK4222881.1"/>
    </source>
</evidence>
<name>A0AAN6YQ24_9PEZI</name>
<gene>
    <name evidence="1" type="ORF">QBC38DRAFT_518193</name>
</gene>
<sequence length="250" mass="28368">MSEKLARVDRLNCELLRDLQMVALELQSTSSKLSGRMLSSLDATHGALRAMHATGHTVSSAVNDIRLNQRLQTSELGLLQKEIRIMRAELQAMGSNLVKAITTNAQSSSRNMLHGLELLAPNEMATLERAVRRHFVQKPSALRDAHEISRRALRKVSQCNCDPTLDRNEKSLGPWWFVHSQESQHLRTCHFYNVGDQSWQSKLTAQLFPFFNQTIELTIGATWRSGVVNVSTFEIERLSAEEGFTNFWYT</sequence>
<accession>A0AAN6YQ24</accession>
<organism evidence="1 2">
    <name type="scientific">Podospora fimiseda</name>
    <dbReference type="NCBI Taxonomy" id="252190"/>
    <lineage>
        <taxon>Eukaryota</taxon>
        <taxon>Fungi</taxon>
        <taxon>Dikarya</taxon>
        <taxon>Ascomycota</taxon>
        <taxon>Pezizomycotina</taxon>
        <taxon>Sordariomycetes</taxon>
        <taxon>Sordariomycetidae</taxon>
        <taxon>Sordariales</taxon>
        <taxon>Podosporaceae</taxon>
        <taxon>Podospora</taxon>
    </lineage>
</organism>
<dbReference type="EMBL" id="MU865450">
    <property type="protein sequence ID" value="KAK4222881.1"/>
    <property type="molecule type" value="Genomic_DNA"/>
</dbReference>
<dbReference type="AlphaFoldDB" id="A0AAN6YQ24"/>
<reference evidence="1" key="2">
    <citation type="submission" date="2023-05" db="EMBL/GenBank/DDBJ databases">
        <authorList>
            <consortium name="Lawrence Berkeley National Laboratory"/>
            <person name="Steindorff A."/>
            <person name="Hensen N."/>
            <person name="Bonometti L."/>
            <person name="Westerberg I."/>
            <person name="Brannstrom I.O."/>
            <person name="Guillou S."/>
            <person name="Cros-Aarteil S."/>
            <person name="Calhoun S."/>
            <person name="Haridas S."/>
            <person name="Kuo A."/>
            <person name="Mondo S."/>
            <person name="Pangilinan J."/>
            <person name="Riley R."/>
            <person name="Labutti K."/>
            <person name="Andreopoulos B."/>
            <person name="Lipzen A."/>
            <person name="Chen C."/>
            <person name="Yanf M."/>
            <person name="Daum C."/>
            <person name="Ng V."/>
            <person name="Clum A."/>
            <person name="Ohm R."/>
            <person name="Martin F."/>
            <person name="Silar P."/>
            <person name="Natvig D."/>
            <person name="Lalanne C."/>
            <person name="Gautier V."/>
            <person name="Ament-Velasquez S.L."/>
            <person name="Kruys A."/>
            <person name="Hutchinson M.I."/>
            <person name="Powell A.J."/>
            <person name="Barry K."/>
            <person name="Miller A.N."/>
            <person name="Grigoriev I.V."/>
            <person name="Debuchy R."/>
            <person name="Gladieux P."/>
            <person name="Thoren M.H."/>
            <person name="Johannesson H."/>
        </authorList>
    </citation>
    <scope>NUCLEOTIDE SEQUENCE</scope>
    <source>
        <strain evidence="1">CBS 990.96</strain>
    </source>
</reference>
<keyword evidence="2" id="KW-1185">Reference proteome</keyword>
<comment type="caution">
    <text evidence="1">The sequence shown here is derived from an EMBL/GenBank/DDBJ whole genome shotgun (WGS) entry which is preliminary data.</text>
</comment>
<proteinExistence type="predicted"/>
<evidence type="ECO:0000313" key="2">
    <source>
        <dbReference type="Proteomes" id="UP001301958"/>
    </source>
</evidence>